<sequence length="430" mass="45756">MKGDRGPGSGRPVSASKVRPTLQLESGAPRSAGRSSKTFSIAPEGVEHALTVAVRVRPLIGANQDERSDILREMDKKVVVVLDPDSEKSYLDSVQHRSKEKRYTFDVVFGKQSTNEEVYDLTVGRMVADVMSGRSATVFAYGATGSGKTHTMVGNEHDPGLMVLAVTSIFRNVRSMKQTDGEYTVSCSYLEVYNEVIYDLLVQKSTALDLREDPNGNVKVSGLRSLEVSDVKDIMKLLETGNARRKTESTKANATSSRSHAVLEIQVNHASRPGVHAQSTLGKLALVDLAGSERAAETGNAGQKLRDGANINKSLLALANCINALGKATGGRSLGYVPYRHSKLTRLLKDGLSGNSRTCMVATVSCAAHVRSLPLRPEQCTISGHRLGQCCGRAGAARGALGTGRGTAGDACGSDPPVILELGVFASRSS</sequence>
<dbReference type="PROSITE" id="PS00411">
    <property type="entry name" value="KINESIN_MOTOR_1"/>
    <property type="match status" value="1"/>
</dbReference>
<keyword evidence="3 7" id="KW-0067">ATP-binding</keyword>
<evidence type="ECO:0000313" key="12">
    <source>
        <dbReference type="Proteomes" id="UP001190700"/>
    </source>
</evidence>
<dbReference type="FunFam" id="3.40.850.10:FF:000056">
    <property type="entry name" value="Kinesin-like protein"/>
    <property type="match status" value="1"/>
</dbReference>
<proteinExistence type="inferred from homology"/>
<dbReference type="PANTHER" id="PTHR47968">
    <property type="entry name" value="CENTROMERE PROTEIN E"/>
    <property type="match status" value="1"/>
</dbReference>
<dbReference type="SMART" id="SM00129">
    <property type="entry name" value="KISc"/>
    <property type="match status" value="1"/>
</dbReference>
<evidence type="ECO:0000256" key="9">
    <source>
        <dbReference type="SAM" id="MobiDB-lite"/>
    </source>
</evidence>
<keyword evidence="5 7" id="KW-0505">Motor protein</keyword>
<evidence type="ECO:0000256" key="4">
    <source>
        <dbReference type="ARBA" id="ARBA00023054"/>
    </source>
</evidence>
<evidence type="ECO:0000313" key="11">
    <source>
        <dbReference type="EMBL" id="KAK3264358.1"/>
    </source>
</evidence>
<dbReference type="PANTHER" id="PTHR47968:SF29">
    <property type="entry name" value="KINESIN-LIKE PROTEIN"/>
    <property type="match status" value="1"/>
</dbReference>
<keyword evidence="2 7" id="KW-0547">Nucleotide-binding</keyword>
<dbReference type="Pfam" id="PF00225">
    <property type="entry name" value="Kinesin"/>
    <property type="match status" value="1"/>
</dbReference>
<organism evidence="11 12">
    <name type="scientific">Cymbomonas tetramitiformis</name>
    <dbReference type="NCBI Taxonomy" id="36881"/>
    <lineage>
        <taxon>Eukaryota</taxon>
        <taxon>Viridiplantae</taxon>
        <taxon>Chlorophyta</taxon>
        <taxon>Pyramimonadophyceae</taxon>
        <taxon>Pyramimonadales</taxon>
        <taxon>Pyramimonadaceae</taxon>
        <taxon>Cymbomonas</taxon>
    </lineage>
</organism>
<dbReference type="InterPro" id="IPR036961">
    <property type="entry name" value="Kinesin_motor_dom_sf"/>
</dbReference>
<name>A0AAE0FRF0_9CHLO</name>
<gene>
    <name evidence="11" type="ORF">CYMTET_26900</name>
</gene>
<keyword evidence="4" id="KW-0175">Coiled coil</keyword>
<dbReference type="InterPro" id="IPR027417">
    <property type="entry name" value="P-loop_NTPase"/>
</dbReference>
<keyword evidence="12" id="KW-1185">Reference proteome</keyword>
<dbReference type="GO" id="GO:0007018">
    <property type="term" value="P:microtubule-based movement"/>
    <property type="evidence" value="ECO:0007669"/>
    <property type="project" value="InterPro"/>
</dbReference>
<dbReference type="InterPro" id="IPR001752">
    <property type="entry name" value="Kinesin_motor_dom"/>
</dbReference>
<dbReference type="GO" id="GO:0005874">
    <property type="term" value="C:microtubule"/>
    <property type="evidence" value="ECO:0007669"/>
    <property type="project" value="UniProtKB-KW"/>
</dbReference>
<dbReference type="PROSITE" id="PS50067">
    <property type="entry name" value="KINESIN_MOTOR_2"/>
    <property type="match status" value="1"/>
</dbReference>
<evidence type="ECO:0000256" key="7">
    <source>
        <dbReference type="PROSITE-ProRule" id="PRU00283"/>
    </source>
</evidence>
<evidence type="ECO:0000256" key="8">
    <source>
        <dbReference type="RuleBase" id="RU000394"/>
    </source>
</evidence>
<dbReference type="GO" id="GO:0008017">
    <property type="term" value="F:microtubule binding"/>
    <property type="evidence" value="ECO:0007669"/>
    <property type="project" value="InterPro"/>
</dbReference>
<dbReference type="GO" id="GO:0003777">
    <property type="term" value="F:microtubule motor activity"/>
    <property type="evidence" value="ECO:0007669"/>
    <property type="project" value="InterPro"/>
</dbReference>
<accession>A0AAE0FRF0</accession>
<dbReference type="Gene3D" id="3.40.850.10">
    <property type="entry name" value="Kinesin motor domain"/>
    <property type="match status" value="1"/>
</dbReference>
<comment type="similarity">
    <text evidence="6">Belongs to the TRAFAC class myosin-kinesin ATPase superfamily. Kinesin family. KIN-8 subfamily.</text>
</comment>
<feature type="domain" description="Kinesin motor" evidence="10">
    <location>
        <begin position="49"/>
        <end position="394"/>
    </location>
</feature>
<evidence type="ECO:0000259" key="10">
    <source>
        <dbReference type="PROSITE" id="PS50067"/>
    </source>
</evidence>
<keyword evidence="1 8" id="KW-0493">Microtubule</keyword>
<feature type="binding site" evidence="7">
    <location>
        <begin position="142"/>
        <end position="149"/>
    </location>
    <ligand>
        <name>ATP</name>
        <dbReference type="ChEBI" id="CHEBI:30616"/>
    </ligand>
</feature>
<feature type="region of interest" description="Disordered" evidence="9">
    <location>
        <begin position="1"/>
        <end position="39"/>
    </location>
</feature>
<dbReference type="GO" id="GO:0005524">
    <property type="term" value="F:ATP binding"/>
    <property type="evidence" value="ECO:0007669"/>
    <property type="project" value="UniProtKB-UniRule"/>
</dbReference>
<comment type="caution">
    <text evidence="11">The sequence shown here is derived from an EMBL/GenBank/DDBJ whole genome shotgun (WGS) entry which is preliminary data.</text>
</comment>
<protein>
    <recommendedName>
        <fullName evidence="8">Kinesin-like protein</fullName>
    </recommendedName>
</protein>
<dbReference type="InterPro" id="IPR019821">
    <property type="entry name" value="Kinesin_motor_CS"/>
</dbReference>
<evidence type="ECO:0000256" key="6">
    <source>
        <dbReference type="ARBA" id="ARBA00060769"/>
    </source>
</evidence>
<evidence type="ECO:0000256" key="5">
    <source>
        <dbReference type="ARBA" id="ARBA00023175"/>
    </source>
</evidence>
<dbReference type="Proteomes" id="UP001190700">
    <property type="component" value="Unassembled WGS sequence"/>
</dbReference>
<evidence type="ECO:0000256" key="3">
    <source>
        <dbReference type="ARBA" id="ARBA00022840"/>
    </source>
</evidence>
<dbReference type="AlphaFoldDB" id="A0AAE0FRF0"/>
<dbReference type="PRINTS" id="PR00380">
    <property type="entry name" value="KINESINHEAVY"/>
</dbReference>
<dbReference type="InterPro" id="IPR027640">
    <property type="entry name" value="Kinesin-like_fam"/>
</dbReference>
<reference evidence="11 12" key="1">
    <citation type="journal article" date="2015" name="Genome Biol. Evol.">
        <title>Comparative Genomics of a Bacterivorous Green Alga Reveals Evolutionary Causalities and Consequences of Phago-Mixotrophic Mode of Nutrition.</title>
        <authorList>
            <person name="Burns J.A."/>
            <person name="Paasch A."/>
            <person name="Narechania A."/>
            <person name="Kim E."/>
        </authorList>
    </citation>
    <scope>NUCLEOTIDE SEQUENCE [LARGE SCALE GENOMIC DNA]</scope>
    <source>
        <strain evidence="11 12">PLY_AMNH</strain>
    </source>
</reference>
<dbReference type="EMBL" id="LGRX02014606">
    <property type="protein sequence ID" value="KAK3264358.1"/>
    <property type="molecule type" value="Genomic_DNA"/>
</dbReference>
<evidence type="ECO:0000256" key="2">
    <source>
        <dbReference type="ARBA" id="ARBA00022741"/>
    </source>
</evidence>
<evidence type="ECO:0000256" key="1">
    <source>
        <dbReference type="ARBA" id="ARBA00022701"/>
    </source>
</evidence>
<dbReference type="SUPFAM" id="SSF52540">
    <property type="entry name" value="P-loop containing nucleoside triphosphate hydrolases"/>
    <property type="match status" value="1"/>
</dbReference>